<dbReference type="CDD" id="cd03786">
    <property type="entry name" value="GTB_UDP-GlcNAc_2-Epimerase"/>
    <property type="match status" value="1"/>
</dbReference>
<evidence type="ECO:0000259" key="2">
    <source>
        <dbReference type="Pfam" id="PF02350"/>
    </source>
</evidence>
<evidence type="ECO:0000256" key="1">
    <source>
        <dbReference type="RuleBase" id="RU003513"/>
    </source>
</evidence>
<dbReference type="NCBIfam" id="TIGR00236">
    <property type="entry name" value="wecB"/>
    <property type="match status" value="1"/>
</dbReference>
<dbReference type="InterPro" id="IPR003331">
    <property type="entry name" value="UDP_GlcNAc_Epimerase_2_dom"/>
</dbReference>
<dbReference type="AlphaFoldDB" id="A0A0A8J7N9"/>
<dbReference type="GO" id="GO:0016853">
    <property type="term" value="F:isomerase activity"/>
    <property type="evidence" value="ECO:0007669"/>
    <property type="project" value="UniProtKB-KW"/>
</dbReference>
<keyword evidence="1" id="KW-0413">Isomerase</keyword>
<sequence length="365" mass="40463">MEMKMRIVTILGARPQFIKAGSVSREIQRQKNSGKNIDEVIIHTGQHYDMNMSDVFFKEMKIPKPDYYLGIGGNNHGAMTGQMIEAIEGILIKEKPDAVMVYGDTNSTLAGAIAASKLHINVAHVEAGLRSFNMSMPEEINRILTDRVSSLLFCPTRAAMDNLEKEGIRSWGNGVNAILSGDVMQDGALFYKKFAQKPSNLDLADDFILCTIHRAENTDVSERLVSIIDALTEIAMTRQVVLPLHPRTKKVILSQNIDISKLTIIEPVGYLDMVWLISNCAIVMTDSGGLQKEAFFFSKPCLTLRDETEWVELVENGFNILVGANKQSILNAYTNCVNINTDYLGGDLYGNGKASKKIVNELLNI</sequence>
<dbReference type="EMBL" id="AB812077">
    <property type="protein sequence ID" value="BAQ01983.1"/>
    <property type="molecule type" value="Genomic_DNA"/>
</dbReference>
<protein>
    <submittedName>
        <fullName evidence="3">Putative UDP-glucose 4-epimerase</fullName>
    </submittedName>
</protein>
<evidence type="ECO:0000313" key="3">
    <source>
        <dbReference type="EMBL" id="BAQ01983.1"/>
    </source>
</evidence>
<dbReference type="SUPFAM" id="SSF53756">
    <property type="entry name" value="UDP-Glycosyltransferase/glycogen phosphorylase"/>
    <property type="match status" value="1"/>
</dbReference>
<organism evidence="3">
    <name type="scientific">Escherichia coli</name>
    <dbReference type="NCBI Taxonomy" id="562"/>
    <lineage>
        <taxon>Bacteria</taxon>
        <taxon>Pseudomonadati</taxon>
        <taxon>Pseudomonadota</taxon>
        <taxon>Gammaproteobacteria</taxon>
        <taxon>Enterobacterales</taxon>
        <taxon>Enterobacteriaceae</taxon>
        <taxon>Escherichia</taxon>
    </lineage>
</organism>
<feature type="domain" description="UDP-N-acetylglucosamine 2-epimerase" evidence="2">
    <location>
        <begin position="35"/>
        <end position="362"/>
    </location>
</feature>
<name>A0A0A8J7N9_ECOLX</name>
<reference evidence="3" key="1">
    <citation type="journal article" date="2014" name="DNA Res.">
        <title>A complete view of the genetic diversity of the Escherichia coli O-antigen biosynthesis gene cluster.</title>
        <authorList>
            <person name="Iguchi A."/>
            <person name="Iyoda S."/>
            <person name="Kikuchi T."/>
            <person name="Ogura Y."/>
            <person name="Katsura K."/>
            <person name="Ohnishi M."/>
            <person name="Hayashi T."/>
            <person name="Thomson N.R."/>
        </authorList>
    </citation>
    <scope>NUCLEOTIDE SEQUENCE</scope>
    <source>
        <strain evidence="3">86-381</strain>
    </source>
</reference>
<proteinExistence type="inferred from homology"/>
<comment type="similarity">
    <text evidence="1">Belongs to the UDP-N-acetylglucosamine 2-epimerase family.</text>
</comment>
<dbReference type="PANTHER" id="PTHR43174">
    <property type="entry name" value="UDP-N-ACETYLGLUCOSAMINE 2-EPIMERASE"/>
    <property type="match status" value="1"/>
</dbReference>
<accession>A0A0A8J7N9</accession>
<dbReference type="Gene3D" id="3.40.50.2000">
    <property type="entry name" value="Glycogen Phosphorylase B"/>
    <property type="match status" value="2"/>
</dbReference>
<dbReference type="Pfam" id="PF02350">
    <property type="entry name" value="Epimerase_2"/>
    <property type="match status" value="1"/>
</dbReference>
<dbReference type="InterPro" id="IPR029767">
    <property type="entry name" value="WecB-like"/>
</dbReference>
<dbReference type="PANTHER" id="PTHR43174:SF1">
    <property type="entry name" value="UDP-N-ACETYLGLUCOSAMINE 2-EPIMERASE"/>
    <property type="match status" value="1"/>
</dbReference>